<protein>
    <submittedName>
        <fullName evidence="4">Planctomycete cytochrome C</fullName>
    </submittedName>
</protein>
<gene>
    <name evidence="4" type="ORF">Pla52o_38890</name>
</gene>
<dbReference type="PANTHER" id="PTHR35889:SF3">
    <property type="entry name" value="F-BOX DOMAIN-CONTAINING PROTEIN"/>
    <property type="match status" value="1"/>
</dbReference>
<keyword evidence="5" id="KW-1185">Reference proteome</keyword>
<dbReference type="InterPro" id="IPR011429">
    <property type="entry name" value="Cyt_c_Planctomycete-type"/>
</dbReference>
<comment type="caution">
    <text evidence="4">The sequence shown here is derived from an EMBL/GenBank/DDBJ whole genome shotgun (WGS) entry which is preliminary data.</text>
</comment>
<dbReference type="AlphaFoldDB" id="A0A5C6CC86"/>
<dbReference type="Pfam" id="PF07635">
    <property type="entry name" value="PSCyt1"/>
    <property type="match status" value="1"/>
</dbReference>
<dbReference type="Pfam" id="PF07587">
    <property type="entry name" value="PSD1"/>
    <property type="match status" value="1"/>
</dbReference>
<evidence type="ECO:0000259" key="1">
    <source>
        <dbReference type="Pfam" id="PF07583"/>
    </source>
</evidence>
<dbReference type="OrthoDB" id="127107at2"/>
<dbReference type="Pfam" id="PF07583">
    <property type="entry name" value="PSCyt2"/>
    <property type="match status" value="1"/>
</dbReference>
<proteinExistence type="predicted"/>
<evidence type="ECO:0000313" key="4">
    <source>
        <dbReference type="EMBL" id="TWU21702.1"/>
    </source>
</evidence>
<dbReference type="InterPro" id="IPR011444">
    <property type="entry name" value="DUF1549"/>
</dbReference>
<feature type="domain" description="DUF1553" evidence="2">
    <location>
        <begin position="664"/>
        <end position="900"/>
    </location>
</feature>
<dbReference type="InterPro" id="IPR022655">
    <property type="entry name" value="DUF1553"/>
</dbReference>
<reference evidence="4 5" key="1">
    <citation type="submission" date="2019-02" db="EMBL/GenBank/DDBJ databases">
        <title>Deep-cultivation of Planctomycetes and their phenomic and genomic characterization uncovers novel biology.</title>
        <authorList>
            <person name="Wiegand S."/>
            <person name="Jogler M."/>
            <person name="Boedeker C."/>
            <person name="Pinto D."/>
            <person name="Vollmers J."/>
            <person name="Rivas-Marin E."/>
            <person name="Kohn T."/>
            <person name="Peeters S.H."/>
            <person name="Heuer A."/>
            <person name="Rast P."/>
            <person name="Oberbeckmann S."/>
            <person name="Bunk B."/>
            <person name="Jeske O."/>
            <person name="Meyerdierks A."/>
            <person name="Storesund J.E."/>
            <person name="Kallscheuer N."/>
            <person name="Luecker S."/>
            <person name="Lage O.M."/>
            <person name="Pohl T."/>
            <person name="Merkel B.J."/>
            <person name="Hornburger P."/>
            <person name="Mueller R.-W."/>
            <person name="Bruemmer F."/>
            <person name="Labrenz M."/>
            <person name="Spormann A.M."/>
            <person name="Op Den Camp H."/>
            <person name="Overmann J."/>
            <person name="Amann R."/>
            <person name="Jetten M.S.M."/>
            <person name="Mascher T."/>
            <person name="Medema M.H."/>
            <person name="Devos D.P."/>
            <person name="Kaster A.-K."/>
            <person name="Ovreas L."/>
            <person name="Rohde M."/>
            <person name="Galperin M.Y."/>
            <person name="Jogler C."/>
        </authorList>
    </citation>
    <scope>NUCLEOTIDE SEQUENCE [LARGE SCALE GENOMIC DNA]</scope>
    <source>
        <strain evidence="4 5">Pla52o</strain>
    </source>
</reference>
<dbReference type="RefSeq" id="WP_146595983.1">
    <property type="nucleotide sequence ID" value="NZ_SJPT01000006.1"/>
</dbReference>
<evidence type="ECO:0000259" key="2">
    <source>
        <dbReference type="Pfam" id="PF07587"/>
    </source>
</evidence>
<accession>A0A5C6CC86</accession>
<sequence length="1117" mass="124687">MITLPALPLGLRRFLSIQTLIITALVGSFQCNDLRADNAVSAEQQAEIEAFFENKVRPLLFDKCISCHGEKKQHAGLRLDSRHAMLEGGDSGPSVVPKQPDESLLIEAVKRESFEMPPEESLDDDQVQILTRWVEMGAPWPGEVAAVRSGPDFANHWAFKPIIRPEVPAVRNSAWPRNAIDFFILNQLEHQGLAPSEPTTQATLARRIKWDLVGLPATFQELAELEHSDAETAISDWTDRWLNSPHYGERTGRHWLDVARYSDTKGYVFFEKHDFRAAFTYRDYVIDSFNADKPFDQFIREQLAADLMDDVPHESLAALGFIVVGPRFKNDEHEIAADRIDVVSRGLMGLTIACARCHDHKFDPITIDDYYALYGVFQNSIEPLQWPFRCGDEKALKDPQAIAIRKAAVELEDHYHAQYEKVMADSHQRLAEYLLTAQSQRGGVNTAAFDTVSDGDDLNPELMLIWKQYLDDTESSNDPVFLAWHRLAGLTPETFAAEAPNVLSAMTAADSEPAANSIVVQRLLADAPQSLADVAAIYKQLLDEAEAEPTKTAGSDPAWQAFRDTLRGRTSPLQTPFHAFRILRLFPDRPSQGPIKKLNNALDSARAKAPVELAQMLVLKDADPLMDARVFRRGNSSSPMHVVPRRFPSFFASVSDQPFEQGSGRLELANAIVSPKNPLTARVIVNRIWHQHFGRGLVTTPSNFGMQAPPPSHPALLDYLASWFMDHGWSIKSLRRLILDSATYQQQSHLNSKINTIDPDNQWCSRMNRRRLDFETMRDTLLSIRGDLDLTIGGPSAGDPLELTNRRRSMYAHNNRLDVSGTMRLFDFPSPDISNGRRDMTSVPGQALFLMNHPLMLSAAEQVSKRAAEASTPAESIERLFREILNRHPTAQELEETTAFVQRASERQTEDILPPSYWSYGYGDVATDPETLSKFAALPFFDGVQFRGGPKLPDPKLGWVFLDATGGHPGNTPRHASVIRWTAPTAITVSVTGTLAHEREPGDGIRGQIFAAGRRIAGPFTLHQDSVDTPIESVTLAAGETLDFVVDVNGKLGHDSFAWSPTIVELVPEPSTSEAEPPAARSWNYSDQFRPKDPIRITPLQSVAQVLLMSNEFHFID</sequence>
<evidence type="ECO:0000259" key="3">
    <source>
        <dbReference type="Pfam" id="PF07635"/>
    </source>
</evidence>
<organism evidence="4 5">
    <name type="scientific">Novipirellula galeiformis</name>
    <dbReference type="NCBI Taxonomy" id="2528004"/>
    <lineage>
        <taxon>Bacteria</taxon>
        <taxon>Pseudomonadati</taxon>
        <taxon>Planctomycetota</taxon>
        <taxon>Planctomycetia</taxon>
        <taxon>Pirellulales</taxon>
        <taxon>Pirellulaceae</taxon>
        <taxon>Novipirellula</taxon>
    </lineage>
</organism>
<name>A0A5C6CC86_9BACT</name>
<dbReference type="PANTHER" id="PTHR35889">
    <property type="entry name" value="CYCLOINULO-OLIGOSACCHARIDE FRUCTANOTRANSFERASE-RELATED"/>
    <property type="match status" value="1"/>
</dbReference>
<evidence type="ECO:0000313" key="5">
    <source>
        <dbReference type="Proteomes" id="UP000316304"/>
    </source>
</evidence>
<dbReference type="EMBL" id="SJPT01000006">
    <property type="protein sequence ID" value="TWU21702.1"/>
    <property type="molecule type" value="Genomic_DNA"/>
</dbReference>
<feature type="domain" description="Cytochrome C Planctomycete-type" evidence="3">
    <location>
        <begin position="64"/>
        <end position="120"/>
    </location>
</feature>
<dbReference type="Proteomes" id="UP000316304">
    <property type="component" value="Unassembled WGS sequence"/>
</dbReference>
<feature type="domain" description="DUF1549" evidence="1">
    <location>
        <begin position="180"/>
        <end position="380"/>
    </location>
</feature>